<feature type="compositionally biased region" description="Polar residues" evidence="1">
    <location>
        <begin position="325"/>
        <end position="350"/>
    </location>
</feature>
<dbReference type="InterPro" id="IPR038610">
    <property type="entry name" value="FliK-like_C_sf"/>
</dbReference>
<dbReference type="RefSeq" id="WP_330088394.1">
    <property type="nucleotide sequence ID" value="NZ_JAUGZK010000009.1"/>
</dbReference>
<keyword evidence="3" id="KW-0969">Cilium</keyword>
<dbReference type="InterPro" id="IPR021136">
    <property type="entry name" value="Flagellar_hook_control-like_C"/>
</dbReference>
<evidence type="ECO:0000259" key="2">
    <source>
        <dbReference type="Pfam" id="PF02120"/>
    </source>
</evidence>
<proteinExistence type="predicted"/>
<comment type="caution">
    <text evidence="3">The sequence shown here is derived from an EMBL/GenBank/DDBJ whole genome shotgun (WGS) entry which is preliminary data.</text>
</comment>
<reference evidence="3 4" key="1">
    <citation type="submission" date="2023-06" db="EMBL/GenBank/DDBJ databases">
        <title>Alkalimonas sp., MEB004 an alkaliphilic bacterium isolated from Lonar Lake, India.</title>
        <authorList>
            <person name="Joshi A."/>
            <person name="Thite S."/>
        </authorList>
    </citation>
    <scope>NUCLEOTIDE SEQUENCE [LARGE SCALE GENOMIC DNA]</scope>
    <source>
        <strain evidence="3 4">MEB004</strain>
    </source>
</reference>
<dbReference type="InterPro" id="IPR052563">
    <property type="entry name" value="FliK"/>
</dbReference>
<dbReference type="Pfam" id="PF02120">
    <property type="entry name" value="Flg_hook"/>
    <property type="match status" value="1"/>
</dbReference>
<feature type="compositionally biased region" description="Polar residues" evidence="1">
    <location>
        <begin position="218"/>
        <end position="240"/>
    </location>
</feature>
<sequence length="607" mass="63025">MADALQMFLLSASTAQPGASAGSKTVEPELSADVQAFADTLAEAGEQPLRLIERQKAAMPSAVDDALVAESVSSESLEAILSDEQSSADDKDAARAWLAIIRDGQKASSGLTLAASKLDQQTGAEADQDQVDSSTLKPKALRSLSLAGAAVSSNQLESETGFHLQARAKVNEQSELVAAEVQPEPGSGGATSADVSSEQAAVSDEPLPASKHTDKRTASSLVHNPEQPKSMQSPSEQTAAGSDMAKAAWAASDEVAARESVATMPHDAEPGVSVSRAGSLADAASDSKASDANLSEAKTSTATAKSEPSVGLSELTAGLADASISEHTATSHSSPLTRSEGPTNQQTLASAVQARAEALSSTTAASSQSGGSPSGEQKDQSSASNLLNAMQQSLANKSNDNAGQTNAADEQVPSPLDSLLRATNATSSLQATGQPQPLTLSASINTAQLLQSQGSAASPANVTPTVSELLRQPVNLLAADATGQLRERLVMMVRNSVHSADIKLDPAELGSMTIRISMQQEQANVHFLVQQAHAREILEQQLPRLRDMLGEHGIELADGQVAQQQSGQQQQDQPAGQAMANEDDDVFMQEQQLEVARPTDRLVDYYA</sequence>
<dbReference type="EMBL" id="JAUGZK010000009">
    <property type="protein sequence ID" value="MEE2025072.1"/>
    <property type="molecule type" value="Genomic_DNA"/>
</dbReference>
<dbReference type="PANTHER" id="PTHR37533:SF2">
    <property type="entry name" value="FLAGELLAR HOOK-LENGTH CONTROL PROTEIN"/>
    <property type="match status" value="1"/>
</dbReference>
<keyword evidence="4" id="KW-1185">Reference proteome</keyword>
<dbReference type="CDD" id="cd17470">
    <property type="entry name" value="T3SS_Flik_C"/>
    <property type="match status" value="1"/>
</dbReference>
<protein>
    <submittedName>
        <fullName evidence="3">Flagellar hook-length control protein FliK</fullName>
    </submittedName>
</protein>
<evidence type="ECO:0000256" key="1">
    <source>
        <dbReference type="SAM" id="MobiDB-lite"/>
    </source>
</evidence>
<feature type="compositionally biased region" description="Low complexity" evidence="1">
    <location>
        <begin position="360"/>
        <end position="375"/>
    </location>
</feature>
<organism evidence="3 4">
    <name type="scientific">Alkalimonas mucilaginosa</name>
    <dbReference type="NCBI Taxonomy" id="3057676"/>
    <lineage>
        <taxon>Bacteria</taxon>
        <taxon>Pseudomonadati</taxon>
        <taxon>Pseudomonadota</taxon>
        <taxon>Gammaproteobacteria</taxon>
        <taxon>Alkalimonas</taxon>
    </lineage>
</organism>
<accession>A0ABU7JHE3</accession>
<keyword evidence="3" id="KW-0966">Cell projection</keyword>
<evidence type="ECO:0000313" key="3">
    <source>
        <dbReference type="EMBL" id="MEE2025072.1"/>
    </source>
</evidence>
<keyword evidence="3" id="KW-0282">Flagellum</keyword>
<feature type="region of interest" description="Disordered" evidence="1">
    <location>
        <begin position="175"/>
        <end position="383"/>
    </location>
</feature>
<name>A0ABU7JHE3_9GAMM</name>
<feature type="compositionally biased region" description="Polar residues" evidence="1">
    <location>
        <begin position="296"/>
        <end position="306"/>
    </location>
</feature>
<evidence type="ECO:0000313" key="4">
    <source>
        <dbReference type="Proteomes" id="UP001339167"/>
    </source>
</evidence>
<dbReference type="PANTHER" id="PTHR37533">
    <property type="entry name" value="FLAGELLAR HOOK-LENGTH CONTROL PROTEIN"/>
    <property type="match status" value="1"/>
</dbReference>
<feature type="domain" description="Flagellar hook-length control protein-like C-terminal" evidence="2">
    <location>
        <begin position="487"/>
        <end position="570"/>
    </location>
</feature>
<dbReference type="Gene3D" id="3.30.750.140">
    <property type="match status" value="1"/>
</dbReference>
<feature type="compositionally biased region" description="Low complexity" evidence="1">
    <location>
        <begin position="275"/>
        <end position="295"/>
    </location>
</feature>
<dbReference type="Proteomes" id="UP001339167">
    <property type="component" value="Unassembled WGS sequence"/>
</dbReference>
<gene>
    <name evidence="3" type="ORF">QWF21_12535</name>
</gene>